<dbReference type="InterPro" id="IPR016181">
    <property type="entry name" value="Acyl_CoA_acyltransferase"/>
</dbReference>
<dbReference type="Gene3D" id="3.40.630.30">
    <property type="match status" value="1"/>
</dbReference>
<name>A0ABY8E7A8_9FIRM</name>
<gene>
    <name evidence="2" type="ORF">P4S50_10190</name>
</gene>
<accession>A0ABY8E7A8</accession>
<evidence type="ECO:0000313" key="3">
    <source>
        <dbReference type="Proteomes" id="UP001222800"/>
    </source>
</evidence>
<evidence type="ECO:0000313" key="2">
    <source>
        <dbReference type="EMBL" id="WFD08767.1"/>
    </source>
</evidence>
<keyword evidence="3" id="KW-1185">Reference proteome</keyword>
<dbReference type="RefSeq" id="WP_277730680.1">
    <property type="nucleotide sequence ID" value="NZ_CP120733.1"/>
</dbReference>
<dbReference type="EMBL" id="CP120733">
    <property type="protein sequence ID" value="WFD08767.1"/>
    <property type="molecule type" value="Genomic_DNA"/>
</dbReference>
<dbReference type="Proteomes" id="UP001222800">
    <property type="component" value="Chromosome"/>
</dbReference>
<dbReference type="SUPFAM" id="SSF55729">
    <property type="entry name" value="Acyl-CoA N-acyltransferases (Nat)"/>
    <property type="match status" value="1"/>
</dbReference>
<evidence type="ECO:0000259" key="1">
    <source>
        <dbReference type="PROSITE" id="PS51186"/>
    </source>
</evidence>
<dbReference type="CDD" id="cd04301">
    <property type="entry name" value="NAT_SF"/>
    <property type="match status" value="1"/>
</dbReference>
<proteinExistence type="predicted"/>
<protein>
    <submittedName>
        <fullName evidence="2">GNAT family N-acetyltransferase</fullName>
    </submittedName>
</protein>
<feature type="domain" description="N-acetyltransferase" evidence="1">
    <location>
        <begin position="14"/>
        <end position="174"/>
    </location>
</feature>
<dbReference type="InterPro" id="IPR000182">
    <property type="entry name" value="GNAT_dom"/>
</dbReference>
<sequence>MKVNMEEFNLQNDYKIKSLTVENIKLVESLCKKCSDYYILHDGILPSTEKAKEIFTAIPPNKSYDDKFVLGIFNYSNELIGIIDIVKDFPVIEQWMLGLMIINPEERGKGLGRMIHKALVQWTINLGSKSLRIGVIEDNYKGIKFWSNLGYTKIKEVTMDFSKKTHIVSVMTLQVNN</sequence>
<reference evidence="2 3" key="1">
    <citation type="submission" date="2023-03" db="EMBL/GenBank/DDBJ databases">
        <title>Complete genome sequence of Tepidibacter sp. SWIR-1, isolated from a deep-sea hydrothermal vent.</title>
        <authorList>
            <person name="Li X."/>
        </authorList>
    </citation>
    <scope>NUCLEOTIDE SEQUENCE [LARGE SCALE GENOMIC DNA]</scope>
    <source>
        <strain evidence="2 3">SWIR-1</strain>
    </source>
</reference>
<dbReference type="PROSITE" id="PS51186">
    <property type="entry name" value="GNAT"/>
    <property type="match status" value="1"/>
</dbReference>
<dbReference type="Pfam" id="PF00583">
    <property type="entry name" value="Acetyltransf_1"/>
    <property type="match status" value="1"/>
</dbReference>
<organism evidence="2 3">
    <name type="scientific">Tepidibacter hydrothermalis</name>
    <dbReference type="NCBI Taxonomy" id="3036126"/>
    <lineage>
        <taxon>Bacteria</taxon>
        <taxon>Bacillati</taxon>
        <taxon>Bacillota</taxon>
        <taxon>Clostridia</taxon>
        <taxon>Peptostreptococcales</taxon>
        <taxon>Peptostreptococcaceae</taxon>
        <taxon>Tepidibacter</taxon>
    </lineage>
</organism>